<sequence>MAVSWRIFQRNRLSVEILRPETKILLPHSPN</sequence>
<evidence type="ECO:0000313" key="1">
    <source>
        <dbReference type="EMBL" id="GBN87457.1"/>
    </source>
</evidence>
<dbReference type="Proteomes" id="UP000499080">
    <property type="component" value="Unassembled WGS sequence"/>
</dbReference>
<proteinExistence type="predicted"/>
<dbReference type="AlphaFoldDB" id="A0A4Y2SH70"/>
<evidence type="ECO:0000313" key="2">
    <source>
        <dbReference type="Proteomes" id="UP000499080"/>
    </source>
</evidence>
<feature type="non-terminal residue" evidence="1">
    <location>
        <position position="31"/>
    </location>
</feature>
<reference evidence="1 2" key="1">
    <citation type="journal article" date="2019" name="Sci. Rep.">
        <title>Orb-weaving spider Araneus ventricosus genome elucidates the spidroin gene catalogue.</title>
        <authorList>
            <person name="Kono N."/>
            <person name="Nakamura H."/>
            <person name="Ohtoshi R."/>
            <person name="Moran D.A.P."/>
            <person name="Shinohara A."/>
            <person name="Yoshida Y."/>
            <person name="Fujiwara M."/>
            <person name="Mori M."/>
            <person name="Tomita M."/>
            <person name="Arakawa K."/>
        </authorList>
    </citation>
    <scope>NUCLEOTIDE SEQUENCE [LARGE SCALE GENOMIC DNA]</scope>
</reference>
<dbReference type="EMBL" id="BGPR01021809">
    <property type="protein sequence ID" value="GBN87457.1"/>
    <property type="molecule type" value="Genomic_DNA"/>
</dbReference>
<protein>
    <submittedName>
        <fullName evidence="1">Uncharacterized protein</fullName>
    </submittedName>
</protein>
<keyword evidence="2" id="KW-1185">Reference proteome</keyword>
<name>A0A4Y2SH70_ARAVE</name>
<comment type="caution">
    <text evidence="1">The sequence shown here is derived from an EMBL/GenBank/DDBJ whole genome shotgun (WGS) entry which is preliminary data.</text>
</comment>
<organism evidence="1 2">
    <name type="scientific">Araneus ventricosus</name>
    <name type="common">Orbweaver spider</name>
    <name type="synonym">Epeira ventricosa</name>
    <dbReference type="NCBI Taxonomy" id="182803"/>
    <lineage>
        <taxon>Eukaryota</taxon>
        <taxon>Metazoa</taxon>
        <taxon>Ecdysozoa</taxon>
        <taxon>Arthropoda</taxon>
        <taxon>Chelicerata</taxon>
        <taxon>Arachnida</taxon>
        <taxon>Araneae</taxon>
        <taxon>Araneomorphae</taxon>
        <taxon>Entelegynae</taxon>
        <taxon>Araneoidea</taxon>
        <taxon>Araneidae</taxon>
        <taxon>Araneus</taxon>
    </lineage>
</organism>
<accession>A0A4Y2SH70</accession>
<gene>
    <name evidence="1" type="ORF">AVEN_164067_1</name>
</gene>